<accession>A0A542XA38</accession>
<dbReference type="PANTHER" id="PTHR34846">
    <property type="entry name" value="4-CARBOXYMUCONOLACTONE DECARBOXYLASE FAMILY PROTEIN (AFU_ORTHOLOGUE AFUA_6G11590)"/>
    <property type="match status" value="1"/>
</dbReference>
<dbReference type="GO" id="GO:0051920">
    <property type="term" value="F:peroxiredoxin activity"/>
    <property type="evidence" value="ECO:0007669"/>
    <property type="project" value="InterPro"/>
</dbReference>
<feature type="compositionally biased region" description="Basic and acidic residues" evidence="1">
    <location>
        <begin position="176"/>
        <end position="207"/>
    </location>
</feature>
<dbReference type="Pfam" id="PF02627">
    <property type="entry name" value="CMD"/>
    <property type="match status" value="1"/>
</dbReference>
<feature type="compositionally biased region" description="Polar residues" evidence="1">
    <location>
        <begin position="210"/>
        <end position="219"/>
    </location>
</feature>
<name>A0A542XA38_9MICO</name>
<dbReference type="InterPro" id="IPR003779">
    <property type="entry name" value="CMD-like"/>
</dbReference>
<dbReference type="RefSeq" id="WP_211344527.1">
    <property type="nucleotide sequence ID" value="NZ_CAJTBP010000001.1"/>
</dbReference>
<evidence type="ECO:0000259" key="2">
    <source>
        <dbReference type="Pfam" id="PF02627"/>
    </source>
</evidence>
<dbReference type="PANTHER" id="PTHR34846:SF5">
    <property type="entry name" value="CARBOXYMUCONOLACTONE DECARBOXYLASE-LIKE DOMAIN-CONTAINING PROTEIN"/>
    <property type="match status" value="1"/>
</dbReference>
<dbReference type="SUPFAM" id="SSF69118">
    <property type="entry name" value="AhpD-like"/>
    <property type="match status" value="1"/>
</dbReference>
<proteinExistence type="predicted"/>
<sequence>MTPRVRPGGLRELGPTAYAFSRAAGRVMGTAPPAVFTVLGRARRTYWGWLGFAASLMPFGHLPRRESELVILRVAHLRDSAYERAHHERIGRRSGLTTSEIDRTATDLDDQWPVRDAAILRAVDELVGTSDLSDETWTALGRHLDERERLELLLLVGNYTMLATTLHVLRLQPDPPRARNGADRPAARVERSVVADERGAAPARSDHSAGGSSQALGPT</sequence>
<keyword evidence="3" id="KW-0575">Peroxidase</keyword>
<protein>
    <submittedName>
        <fullName evidence="3">Alkylhydroperoxidase family enzyme</fullName>
    </submittedName>
</protein>
<feature type="domain" description="Carboxymuconolactone decarboxylase-like" evidence="2">
    <location>
        <begin position="45"/>
        <end position="106"/>
    </location>
</feature>
<reference evidence="3 4" key="1">
    <citation type="submission" date="2019-06" db="EMBL/GenBank/DDBJ databases">
        <title>Sequencing the genomes of 1000 actinobacteria strains.</title>
        <authorList>
            <person name="Klenk H.-P."/>
        </authorList>
    </citation>
    <scope>NUCLEOTIDE SEQUENCE [LARGE SCALE GENOMIC DNA]</scope>
    <source>
        <strain evidence="3 4">DSM 24617</strain>
    </source>
</reference>
<organism evidence="3 4">
    <name type="scientific">Barrientosiimonas humi</name>
    <dbReference type="NCBI Taxonomy" id="999931"/>
    <lineage>
        <taxon>Bacteria</taxon>
        <taxon>Bacillati</taxon>
        <taxon>Actinomycetota</taxon>
        <taxon>Actinomycetes</taxon>
        <taxon>Micrococcales</taxon>
        <taxon>Dermacoccaceae</taxon>
        <taxon>Barrientosiimonas</taxon>
    </lineage>
</organism>
<dbReference type="InterPro" id="IPR029032">
    <property type="entry name" value="AhpD-like"/>
</dbReference>
<keyword evidence="4" id="KW-1185">Reference proteome</keyword>
<feature type="region of interest" description="Disordered" evidence="1">
    <location>
        <begin position="172"/>
        <end position="219"/>
    </location>
</feature>
<keyword evidence="3" id="KW-0560">Oxidoreductase</keyword>
<dbReference type="Proteomes" id="UP000318336">
    <property type="component" value="Unassembled WGS sequence"/>
</dbReference>
<evidence type="ECO:0000313" key="3">
    <source>
        <dbReference type="EMBL" id="TQL32708.1"/>
    </source>
</evidence>
<dbReference type="AlphaFoldDB" id="A0A542XA38"/>
<gene>
    <name evidence="3" type="ORF">FB554_0840</name>
</gene>
<dbReference type="EMBL" id="VFOK01000001">
    <property type="protein sequence ID" value="TQL32708.1"/>
    <property type="molecule type" value="Genomic_DNA"/>
</dbReference>
<evidence type="ECO:0000313" key="4">
    <source>
        <dbReference type="Proteomes" id="UP000318336"/>
    </source>
</evidence>
<dbReference type="Gene3D" id="1.20.1290.10">
    <property type="entry name" value="AhpD-like"/>
    <property type="match status" value="1"/>
</dbReference>
<comment type="caution">
    <text evidence="3">The sequence shown here is derived from an EMBL/GenBank/DDBJ whole genome shotgun (WGS) entry which is preliminary data.</text>
</comment>
<evidence type="ECO:0000256" key="1">
    <source>
        <dbReference type="SAM" id="MobiDB-lite"/>
    </source>
</evidence>